<feature type="binding site" evidence="5">
    <location>
        <position position="102"/>
    </location>
    <ligand>
        <name>Mg(2+)</name>
        <dbReference type="ChEBI" id="CHEBI:18420"/>
        <label>1</label>
        <note>catalytic</note>
    </ligand>
</feature>
<evidence type="ECO:0000256" key="2">
    <source>
        <dbReference type="ARBA" id="ARBA00022723"/>
    </source>
</evidence>
<dbReference type="PANTHER" id="PTHR20854:SF4">
    <property type="entry name" value="INOSITOL-1-MONOPHOSPHATASE-RELATED"/>
    <property type="match status" value="1"/>
</dbReference>
<dbReference type="AlphaFoldDB" id="A0AB39HI00"/>
<keyword evidence="2 5" id="KW-0479">Metal-binding</keyword>
<proteinExistence type="inferred from homology"/>
<dbReference type="GO" id="GO:0006020">
    <property type="term" value="P:inositol metabolic process"/>
    <property type="evidence" value="ECO:0007669"/>
    <property type="project" value="TreeGrafter"/>
</dbReference>
<comment type="cofactor">
    <cofactor evidence="5">
        <name>Mg(2+)</name>
        <dbReference type="ChEBI" id="CHEBI:18420"/>
    </cofactor>
</comment>
<dbReference type="GO" id="GO:0046872">
    <property type="term" value="F:metal ion binding"/>
    <property type="evidence" value="ECO:0007669"/>
    <property type="project" value="UniProtKB-KW"/>
</dbReference>
<dbReference type="InterPro" id="IPR020583">
    <property type="entry name" value="Inositol_monoP_metal-BS"/>
</dbReference>
<dbReference type="Gene3D" id="3.40.190.80">
    <property type="match status" value="1"/>
</dbReference>
<name>A0AB39HI00_9VIBR</name>
<dbReference type="KEGG" id="vih:AB0763_06190"/>
<evidence type="ECO:0000256" key="1">
    <source>
        <dbReference type="ARBA" id="ARBA00009759"/>
    </source>
</evidence>
<dbReference type="Pfam" id="PF00459">
    <property type="entry name" value="Inositol_P"/>
    <property type="match status" value="1"/>
</dbReference>
<accession>A0AB39HI00</accession>
<dbReference type="PROSITE" id="PS00629">
    <property type="entry name" value="IMP_1"/>
    <property type="match status" value="1"/>
</dbReference>
<comment type="similarity">
    <text evidence="1">Belongs to the inositol monophosphatase superfamily.</text>
</comment>
<gene>
    <name evidence="6" type="ORF">AB0763_06190</name>
</gene>
<dbReference type="PANTHER" id="PTHR20854">
    <property type="entry name" value="INOSITOL MONOPHOSPHATASE"/>
    <property type="match status" value="1"/>
</dbReference>
<dbReference type="PRINTS" id="PR00377">
    <property type="entry name" value="IMPHPHTASES"/>
</dbReference>
<evidence type="ECO:0000313" key="6">
    <source>
        <dbReference type="EMBL" id="XDK26225.1"/>
    </source>
</evidence>
<feature type="binding site" evidence="5">
    <location>
        <position position="88"/>
    </location>
    <ligand>
        <name>Mg(2+)</name>
        <dbReference type="ChEBI" id="CHEBI:18420"/>
        <label>1</label>
        <note>catalytic</note>
    </ligand>
</feature>
<dbReference type="EMBL" id="CP162601">
    <property type="protein sequence ID" value="XDK26225.1"/>
    <property type="molecule type" value="Genomic_DNA"/>
</dbReference>
<dbReference type="GO" id="GO:0007165">
    <property type="term" value="P:signal transduction"/>
    <property type="evidence" value="ECO:0007669"/>
    <property type="project" value="TreeGrafter"/>
</dbReference>
<organism evidence="6">
    <name type="scientific">Vibrio sp. HB236076</name>
    <dbReference type="NCBI Taxonomy" id="3232307"/>
    <lineage>
        <taxon>Bacteria</taxon>
        <taxon>Pseudomonadati</taxon>
        <taxon>Pseudomonadota</taxon>
        <taxon>Gammaproteobacteria</taxon>
        <taxon>Vibrionales</taxon>
        <taxon>Vibrionaceae</taxon>
        <taxon>Vibrio</taxon>
    </lineage>
</organism>
<feature type="binding site" evidence="5">
    <location>
        <position position="105"/>
    </location>
    <ligand>
        <name>Mg(2+)</name>
        <dbReference type="ChEBI" id="CHEBI:18420"/>
        <label>1</label>
        <note>catalytic</note>
    </ligand>
</feature>
<feature type="binding site" evidence="5">
    <location>
        <position position="104"/>
    </location>
    <ligand>
        <name>Mg(2+)</name>
        <dbReference type="ChEBI" id="CHEBI:18420"/>
        <label>1</label>
        <note>catalytic</note>
    </ligand>
</feature>
<keyword evidence="4 5" id="KW-0460">Magnesium</keyword>
<sequence>MMNTRSMTLLNKLAEREMCEDTLRFVDGFLSICEAAGQKAIHWYKKRHTLLLQSKQHHDWVSEADRDVERFLCQSLETLLPGSHFFGEEFGGSLDAPCWVIDPIDGTTNFLYGHHDFVISVALVDQHGTLLSAVVHPVSGRVIYAVRHMGAYEKQSGLTSPLKPRSVSHNELVVGLNLNFQPGVADVYQQHTQWLIEQGHQIRVSGSAAWSLTQVACGELDGAYLGHVHLWDICAAQLICQEVNLDVAAGFSGNTLAGKMWAWPKGSPLDKWVS</sequence>
<evidence type="ECO:0000256" key="4">
    <source>
        <dbReference type="ARBA" id="ARBA00022842"/>
    </source>
</evidence>
<dbReference type="GO" id="GO:0008934">
    <property type="term" value="F:inositol monophosphate 1-phosphatase activity"/>
    <property type="evidence" value="ECO:0007669"/>
    <property type="project" value="TreeGrafter"/>
</dbReference>
<dbReference type="InterPro" id="IPR000760">
    <property type="entry name" value="Inositol_monophosphatase-like"/>
</dbReference>
<reference evidence="6" key="1">
    <citation type="submission" date="2024-07" db="EMBL/GenBank/DDBJ databases">
        <title>Genome Analysis of a Potential Novel Vibrio Species Secreting pH- and Thermo-stable Alginate Lyase and its Application in Producing Alginate Oligosaccharides.</title>
        <authorList>
            <person name="Huang H."/>
            <person name="Bao K."/>
        </authorList>
    </citation>
    <scope>NUCLEOTIDE SEQUENCE</scope>
    <source>
        <strain evidence="6">HB236076</strain>
    </source>
</reference>
<dbReference type="SUPFAM" id="SSF56655">
    <property type="entry name" value="Carbohydrate phosphatase"/>
    <property type="match status" value="1"/>
</dbReference>
<protein>
    <submittedName>
        <fullName evidence="6">Inositol monophosphatase</fullName>
    </submittedName>
</protein>
<dbReference type="RefSeq" id="WP_306101607.1">
    <property type="nucleotide sequence ID" value="NZ_CP162601.1"/>
</dbReference>
<evidence type="ECO:0000256" key="3">
    <source>
        <dbReference type="ARBA" id="ARBA00022801"/>
    </source>
</evidence>
<feature type="binding site" evidence="5">
    <location>
        <position position="232"/>
    </location>
    <ligand>
        <name>Mg(2+)</name>
        <dbReference type="ChEBI" id="CHEBI:18420"/>
        <label>1</label>
        <note>catalytic</note>
    </ligand>
</feature>
<dbReference type="Gene3D" id="3.30.540.10">
    <property type="entry name" value="Fructose-1,6-Bisphosphatase, subunit A, domain 1"/>
    <property type="match status" value="1"/>
</dbReference>
<evidence type="ECO:0000256" key="5">
    <source>
        <dbReference type="PIRSR" id="PIRSR600760-2"/>
    </source>
</evidence>
<keyword evidence="3" id="KW-0378">Hydrolase</keyword>